<evidence type="ECO:0000313" key="11">
    <source>
        <dbReference type="EMBL" id="RSL29845.1"/>
    </source>
</evidence>
<reference evidence="11 12" key="1">
    <citation type="submission" date="2018-10" db="EMBL/GenBank/DDBJ databases">
        <title>Draft genome sequence of Bacillus salarius IM0101, isolated from a hypersaline soil in Inner Mongolia, China.</title>
        <authorList>
            <person name="Yamprayoonswat W."/>
            <person name="Boonvisut S."/>
            <person name="Jumpathong W."/>
            <person name="Sittihan S."/>
            <person name="Ruangsuj P."/>
            <person name="Wanthongcharoen S."/>
            <person name="Thongpramul N."/>
            <person name="Pimmason S."/>
            <person name="Yu B."/>
            <person name="Yasawong M."/>
        </authorList>
    </citation>
    <scope>NUCLEOTIDE SEQUENCE [LARGE SCALE GENOMIC DNA]</scope>
    <source>
        <strain evidence="11 12">IM0101</strain>
    </source>
</reference>
<evidence type="ECO:0000256" key="8">
    <source>
        <dbReference type="ARBA" id="ARBA00079776"/>
    </source>
</evidence>
<dbReference type="PANTHER" id="PTHR45790">
    <property type="entry name" value="SIROHEME SYNTHASE-RELATED"/>
    <property type="match status" value="1"/>
</dbReference>
<sequence>MKKSYGTVHIVGAGPGSPDLITLRGAECLKKADVVLYDRLAHPALLFYVSAHAKLIYCGKKPCLHTLRQEDIQNELIVQAKRGKNVVRLKGGDPSIFGRMAEEMKELSDRQIPYEIIPGITAGSAAASYAGVSLTHRNHAHGYRVLTGHGQITSGDIDADWNSLANTTDTLIWYMGMKRLPRITEKLINYGKDPNTSVLVIEWATHKQQRTIPGTLETIPDIVLQQDAKNPSIIIIGEVTKYHENLQWFVPSTSGSILAFPQNSTELFIFEQLKETGVEVLISSYLSEDSDFNVDNTLEIMERLVEEGFIRHIILPSSIEGDKLYEAWYQKQLTTNNPITCWRTEENKPSIVPSLLPTLPIDRPQEWMNYLLAEEMDQPFIENDKATV</sequence>
<dbReference type="GO" id="GO:0019354">
    <property type="term" value="P:siroheme biosynthetic process"/>
    <property type="evidence" value="ECO:0007669"/>
    <property type="project" value="InterPro"/>
</dbReference>
<keyword evidence="7" id="KW-0627">Porphyrin biosynthesis</keyword>
<evidence type="ECO:0000256" key="4">
    <source>
        <dbReference type="ARBA" id="ARBA00022603"/>
    </source>
</evidence>
<dbReference type="PROSITE" id="PS00839">
    <property type="entry name" value="SUMT_1"/>
    <property type="match status" value="1"/>
</dbReference>
<dbReference type="Proteomes" id="UP000275076">
    <property type="component" value="Unassembled WGS sequence"/>
</dbReference>
<keyword evidence="6" id="KW-0949">S-adenosyl-L-methionine</keyword>
<feature type="domain" description="Tetrapyrrole methylase" evidence="10">
    <location>
        <begin position="7"/>
        <end position="219"/>
    </location>
</feature>
<protein>
    <recommendedName>
        <fullName evidence="3">Uroporphyrinogen-III C-methyltransferase</fullName>
        <ecNumber evidence="2">2.1.1.107</ecNumber>
    </recommendedName>
    <alternativeName>
        <fullName evidence="8">Uroporphyrinogen III methylase</fullName>
    </alternativeName>
</protein>
<proteinExistence type="inferred from homology"/>
<dbReference type="InterPro" id="IPR035996">
    <property type="entry name" value="4pyrrol_Methylase_sf"/>
</dbReference>
<dbReference type="InterPro" id="IPR003043">
    <property type="entry name" value="Uropor_MeTrfase_CS"/>
</dbReference>
<keyword evidence="12" id="KW-1185">Reference proteome</keyword>
<organism evidence="11 12">
    <name type="scientific">Salibacterium salarium</name>
    <dbReference type="NCBI Taxonomy" id="284579"/>
    <lineage>
        <taxon>Bacteria</taxon>
        <taxon>Bacillati</taxon>
        <taxon>Bacillota</taxon>
        <taxon>Bacilli</taxon>
        <taxon>Bacillales</taxon>
        <taxon>Bacillaceae</taxon>
    </lineage>
</organism>
<dbReference type="GO" id="GO:0004851">
    <property type="term" value="F:uroporphyrin-III C-methyltransferase activity"/>
    <property type="evidence" value="ECO:0007669"/>
    <property type="project" value="UniProtKB-EC"/>
</dbReference>
<dbReference type="Gene3D" id="3.30.950.10">
    <property type="entry name" value="Methyltransferase, Cobalt-precorrin-4 Transmethylase, Domain 2"/>
    <property type="match status" value="1"/>
</dbReference>
<dbReference type="InterPro" id="IPR014776">
    <property type="entry name" value="4pyrrole_Mease_sub2"/>
</dbReference>
<dbReference type="NCBIfam" id="TIGR01469">
    <property type="entry name" value="cobA_cysG_Cterm"/>
    <property type="match status" value="1"/>
</dbReference>
<keyword evidence="4 9" id="KW-0489">Methyltransferase</keyword>
<name>A0A428MUM4_9BACI</name>
<accession>A0A428MUM4</accession>
<dbReference type="PANTHER" id="PTHR45790:SF3">
    <property type="entry name" value="S-ADENOSYL-L-METHIONINE-DEPENDENT UROPORPHYRINOGEN III METHYLTRANSFERASE, CHLOROPLASTIC"/>
    <property type="match status" value="1"/>
</dbReference>
<evidence type="ECO:0000256" key="2">
    <source>
        <dbReference type="ARBA" id="ARBA00012162"/>
    </source>
</evidence>
<evidence type="ECO:0000256" key="3">
    <source>
        <dbReference type="ARBA" id="ARBA00018323"/>
    </source>
</evidence>
<evidence type="ECO:0000256" key="1">
    <source>
        <dbReference type="ARBA" id="ARBA00005879"/>
    </source>
</evidence>
<evidence type="ECO:0000256" key="6">
    <source>
        <dbReference type="ARBA" id="ARBA00022691"/>
    </source>
</evidence>
<dbReference type="NCBIfam" id="NF004790">
    <property type="entry name" value="PRK06136.1"/>
    <property type="match status" value="1"/>
</dbReference>
<comment type="caution">
    <text evidence="11">The sequence shown here is derived from an EMBL/GenBank/DDBJ whole genome shotgun (WGS) entry which is preliminary data.</text>
</comment>
<dbReference type="Gene3D" id="3.40.1010.10">
    <property type="entry name" value="Cobalt-precorrin-4 Transmethylase, Domain 1"/>
    <property type="match status" value="1"/>
</dbReference>
<evidence type="ECO:0000259" key="10">
    <source>
        <dbReference type="Pfam" id="PF00590"/>
    </source>
</evidence>
<dbReference type="Pfam" id="PF00590">
    <property type="entry name" value="TP_methylase"/>
    <property type="match status" value="1"/>
</dbReference>
<dbReference type="InterPro" id="IPR014777">
    <property type="entry name" value="4pyrrole_Mease_sub1"/>
</dbReference>
<comment type="similarity">
    <text evidence="1 9">Belongs to the precorrin methyltransferase family.</text>
</comment>
<keyword evidence="5 9" id="KW-0808">Transferase</keyword>
<evidence type="ECO:0000313" key="12">
    <source>
        <dbReference type="Proteomes" id="UP000275076"/>
    </source>
</evidence>
<dbReference type="GO" id="GO:0032259">
    <property type="term" value="P:methylation"/>
    <property type="evidence" value="ECO:0007669"/>
    <property type="project" value="UniProtKB-KW"/>
</dbReference>
<dbReference type="EC" id="2.1.1.107" evidence="2"/>
<dbReference type="FunFam" id="3.30.950.10:FF:000001">
    <property type="entry name" value="Siroheme synthase"/>
    <property type="match status" value="1"/>
</dbReference>
<dbReference type="OrthoDB" id="9815856at2"/>
<dbReference type="PROSITE" id="PS00840">
    <property type="entry name" value="SUMT_2"/>
    <property type="match status" value="1"/>
</dbReference>
<evidence type="ECO:0000256" key="7">
    <source>
        <dbReference type="ARBA" id="ARBA00023244"/>
    </source>
</evidence>
<dbReference type="InterPro" id="IPR000878">
    <property type="entry name" value="4pyrrol_Mease"/>
</dbReference>
<dbReference type="FunFam" id="3.40.1010.10:FF:000001">
    <property type="entry name" value="Siroheme synthase"/>
    <property type="match status" value="1"/>
</dbReference>
<gene>
    <name evidence="11" type="primary">cobA</name>
    <name evidence="11" type="ORF">D7Z54_28970</name>
</gene>
<dbReference type="EMBL" id="RBVX01000049">
    <property type="protein sequence ID" value="RSL29845.1"/>
    <property type="molecule type" value="Genomic_DNA"/>
</dbReference>
<evidence type="ECO:0000256" key="9">
    <source>
        <dbReference type="RuleBase" id="RU003960"/>
    </source>
</evidence>
<dbReference type="InterPro" id="IPR050161">
    <property type="entry name" value="Siro_Cobalamin_biosynth"/>
</dbReference>
<dbReference type="RefSeq" id="WP_125561711.1">
    <property type="nucleotide sequence ID" value="NZ_RBVX01000049.1"/>
</dbReference>
<dbReference type="AlphaFoldDB" id="A0A428MUM4"/>
<dbReference type="InterPro" id="IPR006366">
    <property type="entry name" value="CobA/CysG_C"/>
</dbReference>
<dbReference type="CDD" id="cd11642">
    <property type="entry name" value="SUMT"/>
    <property type="match status" value="1"/>
</dbReference>
<dbReference type="SUPFAM" id="SSF53790">
    <property type="entry name" value="Tetrapyrrole methylase"/>
    <property type="match status" value="1"/>
</dbReference>
<evidence type="ECO:0000256" key="5">
    <source>
        <dbReference type="ARBA" id="ARBA00022679"/>
    </source>
</evidence>